<proteinExistence type="predicted"/>
<gene>
    <name evidence="2" type="ORF">ATK78_1286</name>
</gene>
<reference evidence="2 3" key="1">
    <citation type="submission" date="2019-03" db="EMBL/GenBank/DDBJ databases">
        <title>Genomic Encyclopedia of Archaeal and Bacterial Type Strains, Phase II (KMG-II): from individual species to whole genera.</title>
        <authorList>
            <person name="Goeker M."/>
        </authorList>
    </citation>
    <scope>NUCLEOTIDE SEQUENCE [LARGE SCALE GENOMIC DNA]</scope>
    <source>
        <strain evidence="2 3">DSM 19035</strain>
    </source>
</reference>
<dbReference type="EMBL" id="SNYC01000003">
    <property type="protein sequence ID" value="TDQ12154.1"/>
    <property type="molecule type" value="Genomic_DNA"/>
</dbReference>
<evidence type="ECO:0000256" key="1">
    <source>
        <dbReference type="SAM" id="SignalP"/>
    </source>
</evidence>
<organism evidence="2 3">
    <name type="scientific">Pedobacter metabolipauper</name>
    <dbReference type="NCBI Taxonomy" id="425513"/>
    <lineage>
        <taxon>Bacteria</taxon>
        <taxon>Pseudomonadati</taxon>
        <taxon>Bacteroidota</taxon>
        <taxon>Sphingobacteriia</taxon>
        <taxon>Sphingobacteriales</taxon>
        <taxon>Sphingobacteriaceae</taxon>
        <taxon>Pedobacter</taxon>
    </lineage>
</organism>
<accession>A0A4R6SZR5</accession>
<feature type="chain" id="PRO_5020510962" evidence="1">
    <location>
        <begin position="21"/>
        <end position="58"/>
    </location>
</feature>
<evidence type="ECO:0000313" key="3">
    <source>
        <dbReference type="Proteomes" id="UP000295620"/>
    </source>
</evidence>
<sequence length="58" mass="6539">MKKLFIIPALILLFSAGVTSSKVEPQPILIKEYSSPINTRLDSVNVKVIQLRDLMKQL</sequence>
<evidence type="ECO:0000313" key="2">
    <source>
        <dbReference type="EMBL" id="TDQ12154.1"/>
    </source>
</evidence>
<comment type="caution">
    <text evidence="2">The sequence shown here is derived from an EMBL/GenBank/DDBJ whole genome shotgun (WGS) entry which is preliminary data.</text>
</comment>
<name>A0A4R6SZR5_9SPHI</name>
<keyword evidence="1" id="KW-0732">Signal</keyword>
<feature type="signal peptide" evidence="1">
    <location>
        <begin position="1"/>
        <end position="20"/>
    </location>
</feature>
<dbReference type="AlphaFoldDB" id="A0A4R6SZR5"/>
<protein>
    <submittedName>
        <fullName evidence="2">Uncharacterized protein</fullName>
    </submittedName>
</protein>
<keyword evidence="3" id="KW-1185">Reference proteome</keyword>
<dbReference type="Proteomes" id="UP000295620">
    <property type="component" value="Unassembled WGS sequence"/>
</dbReference>